<evidence type="ECO:0000313" key="4">
    <source>
        <dbReference type="Proteomes" id="UP001236404"/>
    </source>
</evidence>
<dbReference type="RefSeq" id="WP_289473303.1">
    <property type="nucleotide sequence ID" value="NZ_JAUCMN010000004.1"/>
</dbReference>
<feature type="transmembrane region" description="Helical" evidence="1">
    <location>
        <begin position="22"/>
        <end position="43"/>
    </location>
</feature>
<dbReference type="EC" id="2.3.-.-" evidence="3"/>
<feature type="transmembrane region" description="Helical" evidence="1">
    <location>
        <begin position="226"/>
        <end position="245"/>
    </location>
</feature>
<keyword evidence="1" id="KW-0812">Transmembrane</keyword>
<keyword evidence="3" id="KW-0012">Acyltransferase</keyword>
<evidence type="ECO:0000259" key="2">
    <source>
        <dbReference type="Pfam" id="PF01757"/>
    </source>
</evidence>
<evidence type="ECO:0000256" key="1">
    <source>
        <dbReference type="SAM" id="Phobius"/>
    </source>
</evidence>
<feature type="transmembrane region" description="Helical" evidence="1">
    <location>
        <begin position="63"/>
        <end position="84"/>
    </location>
</feature>
<feature type="transmembrane region" description="Helical" evidence="1">
    <location>
        <begin position="197"/>
        <end position="219"/>
    </location>
</feature>
<feature type="transmembrane region" description="Helical" evidence="1">
    <location>
        <begin position="105"/>
        <end position="125"/>
    </location>
</feature>
<dbReference type="GO" id="GO:0016746">
    <property type="term" value="F:acyltransferase activity"/>
    <property type="evidence" value="ECO:0007669"/>
    <property type="project" value="UniProtKB-KW"/>
</dbReference>
<keyword evidence="1" id="KW-0472">Membrane</keyword>
<feature type="domain" description="Acyltransferase 3" evidence="2">
    <location>
        <begin position="25"/>
        <end position="339"/>
    </location>
</feature>
<dbReference type="Pfam" id="PF01757">
    <property type="entry name" value="Acyl_transf_3"/>
    <property type="match status" value="1"/>
</dbReference>
<feature type="transmembrane region" description="Helical" evidence="1">
    <location>
        <begin position="319"/>
        <end position="343"/>
    </location>
</feature>
<protein>
    <submittedName>
        <fullName evidence="3">Acyltransferase</fullName>
        <ecNumber evidence="3">2.3.-.-</ecNumber>
    </submittedName>
</protein>
<dbReference type="Proteomes" id="UP001236404">
    <property type="component" value="Unassembled WGS sequence"/>
</dbReference>
<dbReference type="InterPro" id="IPR050879">
    <property type="entry name" value="Acyltransferase_3"/>
</dbReference>
<sequence length="382" mass="41965">MVETSPPPISTRRSTKTARERFALLDGLRLAAALAVVAFHFTARKTDAWSTPIQTQAPAVFDVTKYGLFGVDLFFVISGFVILMTAWDRSIRDFVSSRISRLYPAYWVCVLLTAAVLLVDGARWFRASDVLINLTMLQESFGVQHIDGVYWTLWVEMRFYALIGIFVLVGMTERRIVAFAVAWPVVAAIAHKTHLDFLAYVLVWQHAALFAGGMLIYLISKRGNSLLRWLALGFVALMAFATSVPEAAERILGTTGAGVPSVAATAAVALSFLAVLSVTVTPLRRIRWRWLTVAGALTYPLYLVHEQIGWVVIRHSQELGWIPAVLIATGVAVTLAAVVHFGFERRTSRALRSALARDLSECTERVATPGTGHAAPAPVVNQ</sequence>
<feature type="transmembrane region" description="Helical" evidence="1">
    <location>
        <begin position="257"/>
        <end position="278"/>
    </location>
</feature>
<name>A0ABT7TPT5_9MICO</name>
<dbReference type="InterPro" id="IPR002656">
    <property type="entry name" value="Acyl_transf_3_dom"/>
</dbReference>
<feature type="transmembrane region" description="Helical" evidence="1">
    <location>
        <begin position="290"/>
        <end position="313"/>
    </location>
</feature>
<feature type="transmembrane region" description="Helical" evidence="1">
    <location>
        <begin position="176"/>
        <end position="191"/>
    </location>
</feature>
<dbReference type="EMBL" id="JAUCMN010000004">
    <property type="protein sequence ID" value="MDM7891526.1"/>
    <property type="molecule type" value="Genomic_DNA"/>
</dbReference>
<evidence type="ECO:0000313" key="3">
    <source>
        <dbReference type="EMBL" id="MDM7891526.1"/>
    </source>
</evidence>
<accession>A0ABT7TPT5</accession>
<dbReference type="PANTHER" id="PTHR23028">
    <property type="entry name" value="ACETYLTRANSFERASE"/>
    <property type="match status" value="1"/>
</dbReference>
<gene>
    <name evidence="3" type="ORF">QUG93_07495</name>
</gene>
<keyword evidence="1" id="KW-1133">Transmembrane helix</keyword>
<comment type="caution">
    <text evidence="3">The sequence shown here is derived from an EMBL/GenBank/DDBJ whole genome shotgun (WGS) entry which is preliminary data.</text>
</comment>
<feature type="transmembrane region" description="Helical" evidence="1">
    <location>
        <begin position="149"/>
        <end position="169"/>
    </location>
</feature>
<keyword evidence="4" id="KW-1185">Reference proteome</keyword>
<organism evidence="3 4">
    <name type="scientific">Curtobacterium caseinilyticum</name>
    <dbReference type="NCBI Taxonomy" id="3055137"/>
    <lineage>
        <taxon>Bacteria</taxon>
        <taxon>Bacillati</taxon>
        <taxon>Actinomycetota</taxon>
        <taxon>Actinomycetes</taxon>
        <taxon>Micrococcales</taxon>
        <taxon>Microbacteriaceae</taxon>
        <taxon>Curtobacterium</taxon>
    </lineage>
</organism>
<proteinExistence type="predicted"/>
<reference evidence="3 4" key="1">
    <citation type="submission" date="2023-06" db="EMBL/GenBank/DDBJ databases">
        <authorList>
            <person name="Feng G."/>
            <person name="Li J."/>
            <person name="Zhu H."/>
        </authorList>
    </citation>
    <scope>NUCLEOTIDE SEQUENCE [LARGE SCALE GENOMIC DNA]</scope>
    <source>
        <strain evidence="3 4">RHCKG28</strain>
    </source>
</reference>
<dbReference type="PANTHER" id="PTHR23028:SF53">
    <property type="entry name" value="ACYL_TRANSF_3 DOMAIN-CONTAINING PROTEIN"/>
    <property type="match status" value="1"/>
</dbReference>
<keyword evidence="3" id="KW-0808">Transferase</keyword>